<organism evidence="2 3">
    <name type="scientific">Leucosporidium creatinivorum</name>
    <dbReference type="NCBI Taxonomy" id="106004"/>
    <lineage>
        <taxon>Eukaryota</taxon>
        <taxon>Fungi</taxon>
        <taxon>Dikarya</taxon>
        <taxon>Basidiomycota</taxon>
        <taxon>Pucciniomycotina</taxon>
        <taxon>Microbotryomycetes</taxon>
        <taxon>Leucosporidiales</taxon>
        <taxon>Leucosporidium</taxon>
    </lineage>
</organism>
<dbReference type="OrthoDB" id="2524570at2759"/>
<dbReference type="PANTHER" id="PTHR40465:SF1">
    <property type="entry name" value="DUF6534 DOMAIN-CONTAINING PROTEIN"/>
    <property type="match status" value="1"/>
</dbReference>
<dbReference type="AlphaFoldDB" id="A0A1Y2D9L5"/>
<accession>A0A1Y2D9L5</accession>
<evidence type="ECO:0000313" key="3">
    <source>
        <dbReference type="Proteomes" id="UP000193467"/>
    </source>
</evidence>
<gene>
    <name evidence="2" type="ORF">BCR35DRAFT_355671</name>
</gene>
<dbReference type="InParanoid" id="A0A1Y2D9L5"/>
<proteinExistence type="predicted"/>
<name>A0A1Y2D9L5_9BASI</name>
<comment type="caution">
    <text evidence="2">The sequence shown here is derived from an EMBL/GenBank/DDBJ whole genome shotgun (WGS) entry which is preliminary data.</text>
</comment>
<feature type="transmembrane region" description="Helical" evidence="1">
    <location>
        <begin position="57"/>
        <end position="75"/>
    </location>
</feature>
<feature type="transmembrane region" description="Helical" evidence="1">
    <location>
        <begin position="218"/>
        <end position="237"/>
    </location>
</feature>
<evidence type="ECO:0000313" key="2">
    <source>
        <dbReference type="EMBL" id="ORY55949.1"/>
    </source>
</evidence>
<feature type="transmembrane region" description="Helical" evidence="1">
    <location>
        <begin position="177"/>
        <end position="197"/>
    </location>
</feature>
<reference evidence="2 3" key="1">
    <citation type="submission" date="2016-07" db="EMBL/GenBank/DDBJ databases">
        <title>Pervasive Adenine N6-methylation of Active Genes in Fungi.</title>
        <authorList>
            <consortium name="DOE Joint Genome Institute"/>
            <person name="Mondo S.J."/>
            <person name="Dannebaum R.O."/>
            <person name="Kuo R.C."/>
            <person name="Labutti K."/>
            <person name="Haridas S."/>
            <person name="Kuo A."/>
            <person name="Salamov A."/>
            <person name="Ahrendt S.R."/>
            <person name="Lipzen A."/>
            <person name="Sullivan W."/>
            <person name="Andreopoulos W.B."/>
            <person name="Clum A."/>
            <person name="Lindquist E."/>
            <person name="Daum C."/>
            <person name="Ramamoorthy G.K."/>
            <person name="Gryganskyi A."/>
            <person name="Culley D."/>
            <person name="Magnuson J.K."/>
            <person name="James T.Y."/>
            <person name="O'Malley M.A."/>
            <person name="Stajich J.E."/>
            <person name="Spatafora J.W."/>
            <person name="Visel A."/>
            <person name="Grigoriev I.V."/>
        </authorList>
    </citation>
    <scope>NUCLEOTIDE SEQUENCE [LARGE SCALE GENOMIC DNA]</scope>
    <source>
        <strain evidence="2 3">62-1032</strain>
    </source>
</reference>
<feature type="transmembrane region" description="Helical" evidence="1">
    <location>
        <begin position="133"/>
        <end position="157"/>
    </location>
</feature>
<dbReference type="Proteomes" id="UP000193467">
    <property type="component" value="Unassembled WGS sequence"/>
</dbReference>
<keyword evidence="1" id="KW-1133">Transmembrane helix</keyword>
<protein>
    <submittedName>
        <fullName evidence="2">Uncharacterized protein</fullName>
    </submittedName>
</protein>
<keyword evidence="3" id="KW-1185">Reference proteome</keyword>
<feature type="transmembrane region" description="Helical" evidence="1">
    <location>
        <begin position="87"/>
        <end position="112"/>
    </location>
</feature>
<sequence>MSDEANPLLSQLESDQIIGPVLLGAMVQIALFGFTISHLINLRSTQTWIRSSGGTRAICWAVMLLNTAFTGMIAHDIWHYGTLPQRGIYDIIAGTLVQAVEPILLGVVALIVQLTLGWRSSRIIQRPRLRWGYFVFVGTLSVISFLACIGVTIESVWFHRGRYDSFAGLSFTSYLGLWMWGECLTDLVITVTYLILLRRRLWGQNEIVDSTVQLIFRLMVRSAAYTTLFAMLAAVMAQAFPELPYYDLLYTFCNPLPSLYTLSLFTTLSIGETVQKTLGSNVSQFQASHASTGHLSAGAAPLGVTQIPTRPISVRVDSNYGQVPDEGKAFEWARGPSSRDDSL</sequence>
<evidence type="ECO:0000256" key="1">
    <source>
        <dbReference type="SAM" id="Phobius"/>
    </source>
</evidence>
<keyword evidence="1" id="KW-0472">Membrane</keyword>
<feature type="transmembrane region" description="Helical" evidence="1">
    <location>
        <begin position="17"/>
        <end position="36"/>
    </location>
</feature>
<dbReference type="PANTHER" id="PTHR40465">
    <property type="entry name" value="CHROMOSOME 1, WHOLE GENOME SHOTGUN SEQUENCE"/>
    <property type="match status" value="1"/>
</dbReference>
<keyword evidence="1" id="KW-0812">Transmembrane</keyword>
<dbReference type="EMBL" id="MCGR01000088">
    <property type="protein sequence ID" value="ORY55949.1"/>
    <property type="molecule type" value="Genomic_DNA"/>
</dbReference>